<dbReference type="AlphaFoldDB" id="A0A1Q9C290"/>
<feature type="region of interest" description="Disordered" evidence="2">
    <location>
        <begin position="1"/>
        <end position="49"/>
    </location>
</feature>
<evidence type="ECO:0000256" key="2">
    <source>
        <dbReference type="SAM" id="MobiDB-lite"/>
    </source>
</evidence>
<evidence type="ECO:0000313" key="4">
    <source>
        <dbReference type="Proteomes" id="UP000186817"/>
    </source>
</evidence>
<evidence type="ECO:0000256" key="1">
    <source>
        <dbReference type="SAM" id="Coils"/>
    </source>
</evidence>
<feature type="compositionally biased region" description="Basic residues" evidence="2">
    <location>
        <begin position="12"/>
        <end position="28"/>
    </location>
</feature>
<feature type="region of interest" description="Disordered" evidence="2">
    <location>
        <begin position="127"/>
        <end position="167"/>
    </location>
</feature>
<name>A0A1Q9C290_SYMMI</name>
<reference evidence="3 4" key="1">
    <citation type="submission" date="2016-02" db="EMBL/GenBank/DDBJ databases">
        <title>Genome analysis of coral dinoflagellate symbionts highlights evolutionary adaptations to a symbiotic lifestyle.</title>
        <authorList>
            <person name="Aranda M."/>
            <person name="Li Y."/>
            <person name="Liew Y.J."/>
            <person name="Baumgarten S."/>
            <person name="Simakov O."/>
            <person name="Wilson M."/>
            <person name="Piel J."/>
            <person name="Ashoor H."/>
            <person name="Bougouffa S."/>
            <person name="Bajic V.B."/>
            <person name="Ryu T."/>
            <person name="Ravasi T."/>
            <person name="Bayer T."/>
            <person name="Micklem G."/>
            <person name="Kim H."/>
            <person name="Bhak J."/>
            <person name="Lajeunesse T.C."/>
            <person name="Voolstra C.R."/>
        </authorList>
    </citation>
    <scope>NUCLEOTIDE SEQUENCE [LARGE SCALE GENOMIC DNA]</scope>
    <source>
        <strain evidence="3 4">CCMP2467</strain>
    </source>
</reference>
<dbReference type="OrthoDB" id="437367at2759"/>
<feature type="compositionally biased region" description="Basic and acidic residues" evidence="2">
    <location>
        <begin position="137"/>
        <end position="152"/>
    </location>
</feature>
<protein>
    <submittedName>
        <fullName evidence="3">Uncharacterized protein</fullName>
    </submittedName>
</protein>
<keyword evidence="1" id="KW-0175">Coiled coil</keyword>
<dbReference type="Proteomes" id="UP000186817">
    <property type="component" value="Unassembled WGS sequence"/>
</dbReference>
<evidence type="ECO:0000313" key="3">
    <source>
        <dbReference type="EMBL" id="OLP77044.1"/>
    </source>
</evidence>
<feature type="coiled-coil region" evidence="1">
    <location>
        <begin position="91"/>
        <end position="125"/>
    </location>
</feature>
<accession>A0A1Q9C290</accession>
<dbReference type="EMBL" id="LSRX01001858">
    <property type="protein sequence ID" value="OLP77044.1"/>
    <property type="molecule type" value="Genomic_DNA"/>
</dbReference>
<comment type="caution">
    <text evidence="3">The sequence shown here is derived from an EMBL/GenBank/DDBJ whole genome shotgun (WGS) entry which is preliminary data.</text>
</comment>
<sequence>MARSRSRDRGRDARRRRRSSPQKAKGKRKATEKEQKEAQAKRFEQEVQRRVQERIHNRDFEATIQEKIRGELDRHFSLVKIEIDMQKKKLIEEFRHERDQEERSKQELEAIIRTNQQRTQEQQQRVAAAMGSQAESLLHERGLIQKREEQHRKVQKGLESVGGGGLA</sequence>
<gene>
    <name evidence="3" type="ORF">AK812_SmicGene42936</name>
</gene>
<keyword evidence="4" id="KW-1185">Reference proteome</keyword>
<proteinExistence type="predicted"/>
<feature type="compositionally biased region" description="Basic and acidic residues" evidence="2">
    <location>
        <begin position="1"/>
        <end position="11"/>
    </location>
</feature>
<feature type="compositionally biased region" description="Basic and acidic residues" evidence="2">
    <location>
        <begin position="29"/>
        <end position="49"/>
    </location>
</feature>
<organism evidence="3 4">
    <name type="scientific">Symbiodinium microadriaticum</name>
    <name type="common">Dinoflagellate</name>
    <name type="synonym">Zooxanthella microadriatica</name>
    <dbReference type="NCBI Taxonomy" id="2951"/>
    <lineage>
        <taxon>Eukaryota</taxon>
        <taxon>Sar</taxon>
        <taxon>Alveolata</taxon>
        <taxon>Dinophyceae</taxon>
        <taxon>Suessiales</taxon>
        <taxon>Symbiodiniaceae</taxon>
        <taxon>Symbiodinium</taxon>
    </lineage>
</organism>